<protein>
    <submittedName>
        <fullName evidence="1">Uncharacterized protein</fullName>
    </submittedName>
</protein>
<dbReference type="RefSeq" id="WP_382358462.1">
    <property type="nucleotide sequence ID" value="NZ_JBHTGR010000011.1"/>
</dbReference>
<sequence>MTKKIRIYHILLTNGEWLKNIRIKDRPLELKFNGIGQNFISVEDGDGKTVVLSKYQIVKAELVSIE</sequence>
<name>A0ABW2UUJ6_9BACI</name>
<evidence type="ECO:0000313" key="1">
    <source>
        <dbReference type="EMBL" id="MFC7746948.1"/>
    </source>
</evidence>
<gene>
    <name evidence="1" type="ORF">ACFQU8_06820</name>
</gene>
<proteinExistence type="predicted"/>
<dbReference type="EMBL" id="JBHTGR010000011">
    <property type="protein sequence ID" value="MFC7746948.1"/>
    <property type="molecule type" value="Genomic_DNA"/>
</dbReference>
<organism evidence="1 2">
    <name type="scientific">Lentibacillus kimchii</name>
    <dbReference type="NCBI Taxonomy" id="1542911"/>
    <lineage>
        <taxon>Bacteria</taxon>
        <taxon>Bacillati</taxon>
        <taxon>Bacillota</taxon>
        <taxon>Bacilli</taxon>
        <taxon>Bacillales</taxon>
        <taxon>Bacillaceae</taxon>
        <taxon>Lentibacillus</taxon>
    </lineage>
</organism>
<accession>A0ABW2UUJ6</accession>
<evidence type="ECO:0000313" key="2">
    <source>
        <dbReference type="Proteomes" id="UP001596620"/>
    </source>
</evidence>
<keyword evidence="2" id="KW-1185">Reference proteome</keyword>
<reference evidence="2" key="1">
    <citation type="journal article" date="2019" name="Int. J. Syst. Evol. Microbiol.">
        <title>The Global Catalogue of Microorganisms (GCM) 10K type strain sequencing project: providing services to taxonomists for standard genome sequencing and annotation.</title>
        <authorList>
            <consortium name="The Broad Institute Genomics Platform"/>
            <consortium name="The Broad Institute Genome Sequencing Center for Infectious Disease"/>
            <person name="Wu L."/>
            <person name="Ma J."/>
        </authorList>
    </citation>
    <scope>NUCLEOTIDE SEQUENCE [LARGE SCALE GENOMIC DNA]</scope>
    <source>
        <strain evidence="2">JCM 30234</strain>
    </source>
</reference>
<comment type="caution">
    <text evidence="1">The sequence shown here is derived from an EMBL/GenBank/DDBJ whole genome shotgun (WGS) entry which is preliminary data.</text>
</comment>
<dbReference type="Proteomes" id="UP001596620">
    <property type="component" value="Unassembled WGS sequence"/>
</dbReference>